<organism evidence="1 2">
    <name type="scientific">Tanacetum coccineum</name>
    <dbReference type="NCBI Taxonomy" id="301880"/>
    <lineage>
        <taxon>Eukaryota</taxon>
        <taxon>Viridiplantae</taxon>
        <taxon>Streptophyta</taxon>
        <taxon>Embryophyta</taxon>
        <taxon>Tracheophyta</taxon>
        <taxon>Spermatophyta</taxon>
        <taxon>Magnoliopsida</taxon>
        <taxon>eudicotyledons</taxon>
        <taxon>Gunneridae</taxon>
        <taxon>Pentapetalae</taxon>
        <taxon>asterids</taxon>
        <taxon>campanulids</taxon>
        <taxon>Asterales</taxon>
        <taxon>Asteraceae</taxon>
        <taxon>Asteroideae</taxon>
        <taxon>Anthemideae</taxon>
        <taxon>Anthemidinae</taxon>
        <taxon>Tanacetum</taxon>
    </lineage>
</organism>
<keyword evidence="2" id="KW-1185">Reference proteome</keyword>
<accession>A0ABQ5IGX9</accession>
<evidence type="ECO:0000313" key="1">
    <source>
        <dbReference type="EMBL" id="GJT98951.1"/>
    </source>
</evidence>
<comment type="caution">
    <text evidence="1">The sequence shown here is derived from an EMBL/GenBank/DDBJ whole genome shotgun (WGS) entry which is preliminary data.</text>
</comment>
<proteinExistence type="predicted"/>
<sequence>MFIDTIHSSWHRASGSEQDAKDALSKLLQMGPVAEYQIASPEVKRSLDANENIGVDEVTSVIDGAFVIGESGVESMEVRSKFGEFLENKESVEEVVVGGGEALRVDEDESNRVILVLKEVVVGGGEALGVDEDESNRVILVLKDGDDEFDDSLDEINQVISVEFMIRVLEGRDVFGEVFSVTPWTSEGGRML</sequence>
<name>A0ABQ5IGX9_9ASTR</name>
<dbReference type="EMBL" id="BQNB010020723">
    <property type="protein sequence ID" value="GJT98951.1"/>
    <property type="molecule type" value="Genomic_DNA"/>
</dbReference>
<reference evidence="1" key="1">
    <citation type="journal article" date="2022" name="Int. J. Mol. Sci.">
        <title>Draft Genome of Tanacetum Coccineum: Genomic Comparison of Closely Related Tanacetum-Family Plants.</title>
        <authorList>
            <person name="Yamashiro T."/>
            <person name="Shiraishi A."/>
            <person name="Nakayama K."/>
            <person name="Satake H."/>
        </authorList>
    </citation>
    <scope>NUCLEOTIDE SEQUENCE</scope>
</reference>
<evidence type="ECO:0000313" key="2">
    <source>
        <dbReference type="Proteomes" id="UP001151760"/>
    </source>
</evidence>
<gene>
    <name evidence="1" type="ORF">Tco_1094469</name>
</gene>
<dbReference type="Proteomes" id="UP001151760">
    <property type="component" value="Unassembled WGS sequence"/>
</dbReference>
<protein>
    <submittedName>
        <fullName evidence="1">Uncharacterized protein</fullName>
    </submittedName>
</protein>
<reference evidence="1" key="2">
    <citation type="submission" date="2022-01" db="EMBL/GenBank/DDBJ databases">
        <authorList>
            <person name="Yamashiro T."/>
            <person name="Shiraishi A."/>
            <person name="Satake H."/>
            <person name="Nakayama K."/>
        </authorList>
    </citation>
    <scope>NUCLEOTIDE SEQUENCE</scope>
</reference>